<accession>A0A3M8AMJ2</accession>
<dbReference type="InterPro" id="IPR050471">
    <property type="entry name" value="AB_hydrolase"/>
</dbReference>
<dbReference type="SUPFAM" id="SSF53474">
    <property type="entry name" value="alpha/beta-Hydrolases"/>
    <property type="match status" value="1"/>
</dbReference>
<dbReference type="RefSeq" id="WP_122935247.1">
    <property type="nucleotide sequence ID" value="NZ_JBHSNT010000007.1"/>
</dbReference>
<reference evidence="2 3" key="1">
    <citation type="submission" date="2018-10" db="EMBL/GenBank/DDBJ databases">
        <title>Isolation, diversity and antibacterial activity of antinobacteria from the wheat rhizosphere soil.</title>
        <authorList>
            <person name="Sun T."/>
        </authorList>
    </citation>
    <scope>NUCLEOTIDE SEQUENCE [LARGE SCALE GENOMIC DNA]</scope>
    <source>
        <strain evidence="2 3">SJ-23</strain>
    </source>
</reference>
<evidence type="ECO:0000313" key="2">
    <source>
        <dbReference type="EMBL" id="RNB52411.1"/>
    </source>
</evidence>
<sequence>MTDPSTIERNERVRTRLGALRIRRIGAGPMTVLWPSMFVDSSTWDSLIPELDLDREYVLVDGPGLGRSDALLRRSTITEAADAAVDLLDGLGAAGPVDWVGNAFGGHVGYKLAAMPGVLRSLVAISAPVERITQAQRAQINLLLPLLRLAGPISPVRDAVVGAMLTDASAHDERIRRIVVESLERPSRRSMTNALRSFILERVDVTAELAAIGVPCLYIASDDRGDWSEDEALQAAARTPNATAVTVQGARTLIPLEQPAVVADHLRSFWASL</sequence>
<gene>
    <name evidence="2" type="ORF">EDM22_01555</name>
</gene>
<dbReference type="Pfam" id="PF12697">
    <property type="entry name" value="Abhydrolase_6"/>
    <property type="match status" value="1"/>
</dbReference>
<dbReference type="Gene3D" id="3.40.50.1820">
    <property type="entry name" value="alpha/beta hydrolase"/>
    <property type="match status" value="1"/>
</dbReference>
<feature type="domain" description="AB hydrolase-1" evidence="1">
    <location>
        <begin position="32"/>
        <end position="264"/>
    </location>
</feature>
<dbReference type="PANTHER" id="PTHR43433:SF5">
    <property type="entry name" value="AB HYDROLASE-1 DOMAIN-CONTAINING PROTEIN"/>
    <property type="match status" value="1"/>
</dbReference>
<organism evidence="2 3">
    <name type="scientific">Agromyces tardus</name>
    <dbReference type="NCBI Taxonomy" id="2583849"/>
    <lineage>
        <taxon>Bacteria</taxon>
        <taxon>Bacillati</taxon>
        <taxon>Actinomycetota</taxon>
        <taxon>Actinomycetes</taxon>
        <taxon>Micrococcales</taxon>
        <taxon>Microbacteriaceae</taxon>
        <taxon>Agromyces</taxon>
    </lineage>
</organism>
<dbReference type="InterPro" id="IPR029058">
    <property type="entry name" value="AB_hydrolase_fold"/>
</dbReference>
<dbReference type="AlphaFoldDB" id="A0A3M8AMJ2"/>
<comment type="caution">
    <text evidence="2">The sequence shown here is derived from an EMBL/GenBank/DDBJ whole genome shotgun (WGS) entry which is preliminary data.</text>
</comment>
<dbReference type="OrthoDB" id="3396704at2"/>
<name>A0A3M8AMJ2_9MICO</name>
<keyword evidence="3" id="KW-1185">Reference proteome</keyword>
<dbReference type="GO" id="GO:0016787">
    <property type="term" value="F:hydrolase activity"/>
    <property type="evidence" value="ECO:0007669"/>
    <property type="project" value="UniProtKB-KW"/>
</dbReference>
<proteinExistence type="predicted"/>
<dbReference type="Proteomes" id="UP000275048">
    <property type="component" value="Unassembled WGS sequence"/>
</dbReference>
<dbReference type="InterPro" id="IPR000073">
    <property type="entry name" value="AB_hydrolase_1"/>
</dbReference>
<dbReference type="EMBL" id="RHHB01000001">
    <property type="protein sequence ID" value="RNB52411.1"/>
    <property type="molecule type" value="Genomic_DNA"/>
</dbReference>
<evidence type="ECO:0000259" key="1">
    <source>
        <dbReference type="Pfam" id="PF12697"/>
    </source>
</evidence>
<protein>
    <submittedName>
        <fullName evidence="2">Alpha/beta hydrolase</fullName>
    </submittedName>
</protein>
<dbReference type="PANTHER" id="PTHR43433">
    <property type="entry name" value="HYDROLASE, ALPHA/BETA FOLD FAMILY PROTEIN"/>
    <property type="match status" value="1"/>
</dbReference>
<keyword evidence="2" id="KW-0378">Hydrolase</keyword>
<evidence type="ECO:0000313" key="3">
    <source>
        <dbReference type="Proteomes" id="UP000275048"/>
    </source>
</evidence>